<evidence type="ECO:0000313" key="2">
    <source>
        <dbReference type="EMBL" id="SDH30985.1"/>
    </source>
</evidence>
<dbReference type="AlphaFoldDB" id="A0A1G8BCN5"/>
<protein>
    <recommendedName>
        <fullName evidence="1">DUF7674 domain-containing protein</fullName>
    </recommendedName>
</protein>
<dbReference type="RefSeq" id="WP_089837632.1">
    <property type="nucleotide sequence ID" value="NZ_FNBN01000011.1"/>
</dbReference>
<proteinExistence type="predicted"/>
<evidence type="ECO:0000313" key="3">
    <source>
        <dbReference type="Proteomes" id="UP000199045"/>
    </source>
</evidence>
<dbReference type="OrthoDB" id="707611at2"/>
<evidence type="ECO:0000259" key="1">
    <source>
        <dbReference type="Pfam" id="PF24722"/>
    </source>
</evidence>
<organism evidence="2 3">
    <name type="scientific">Chitinophaga filiformis</name>
    <name type="common">Myxococcus filiformis</name>
    <name type="synonym">Flexibacter filiformis</name>
    <dbReference type="NCBI Taxonomy" id="104663"/>
    <lineage>
        <taxon>Bacteria</taxon>
        <taxon>Pseudomonadati</taxon>
        <taxon>Bacteroidota</taxon>
        <taxon>Chitinophagia</taxon>
        <taxon>Chitinophagales</taxon>
        <taxon>Chitinophagaceae</taxon>
        <taxon>Chitinophaga</taxon>
    </lineage>
</organism>
<sequence length="119" mass="13748">MNQYEAAAQIADEIPEIQKEIVCAPVFGSAYLSVKVLANYTARMLQQHQLRQVQRCMTLAEKIYNRGNRLMKTAIENVFIFSFSGLRMSCSRQEWLEIQRLMPAMLFSLYIQQVLKPGV</sequence>
<dbReference type="STRING" id="104663.SAMN04488121_1115"/>
<name>A0A1G8BCN5_CHIFI</name>
<dbReference type="Proteomes" id="UP000199045">
    <property type="component" value="Unassembled WGS sequence"/>
</dbReference>
<reference evidence="3" key="1">
    <citation type="submission" date="2016-10" db="EMBL/GenBank/DDBJ databases">
        <authorList>
            <person name="Varghese N."/>
            <person name="Submissions S."/>
        </authorList>
    </citation>
    <scope>NUCLEOTIDE SEQUENCE [LARGE SCALE GENOMIC DNA]</scope>
    <source>
        <strain evidence="3">DSM 527</strain>
    </source>
</reference>
<gene>
    <name evidence="2" type="ORF">SAMN04488121_1115</name>
</gene>
<dbReference type="InterPro" id="IPR056091">
    <property type="entry name" value="DUF7674"/>
</dbReference>
<accession>A0A1G8BCN5</accession>
<dbReference type="Pfam" id="PF24722">
    <property type="entry name" value="DUF7674"/>
    <property type="match status" value="1"/>
</dbReference>
<dbReference type="EMBL" id="FNBN01000011">
    <property type="protein sequence ID" value="SDH30985.1"/>
    <property type="molecule type" value="Genomic_DNA"/>
</dbReference>
<feature type="domain" description="DUF7674" evidence="1">
    <location>
        <begin position="8"/>
        <end position="114"/>
    </location>
</feature>